<organism evidence="1 2">
    <name type="scientific">Ficus carica</name>
    <name type="common">Common fig</name>
    <dbReference type="NCBI Taxonomy" id="3494"/>
    <lineage>
        <taxon>Eukaryota</taxon>
        <taxon>Viridiplantae</taxon>
        <taxon>Streptophyta</taxon>
        <taxon>Embryophyta</taxon>
        <taxon>Tracheophyta</taxon>
        <taxon>Spermatophyta</taxon>
        <taxon>Magnoliopsida</taxon>
        <taxon>eudicotyledons</taxon>
        <taxon>Gunneridae</taxon>
        <taxon>Pentapetalae</taxon>
        <taxon>rosids</taxon>
        <taxon>fabids</taxon>
        <taxon>Rosales</taxon>
        <taxon>Moraceae</taxon>
        <taxon>Ficeae</taxon>
        <taxon>Ficus</taxon>
    </lineage>
</organism>
<gene>
    <name evidence="1" type="ORF">TIFTF001_038929</name>
</gene>
<reference evidence="1" key="1">
    <citation type="submission" date="2023-07" db="EMBL/GenBank/DDBJ databases">
        <title>draft genome sequence of fig (Ficus carica).</title>
        <authorList>
            <person name="Takahashi T."/>
            <person name="Nishimura K."/>
        </authorList>
    </citation>
    <scope>NUCLEOTIDE SEQUENCE</scope>
</reference>
<evidence type="ECO:0000313" key="2">
    <source>
        <dbReference type="Proteomes" id="UP001187192"/>
    </source>
</evidence>
<sequence>MVRDWGLGGELHGQGWLGIGAKAVNSMGKTWWLAMRRRASMLDLDSGPVSSPTHHWDRGAKTWVARHSGKTRQRCWRGSAHGGNDQDQGLGAGPCCHHGCRIVKVDPVTPAAGRSPTTEFFGWEGLCEICVADEVRPQNSRNGGKAFVDCCWFERD</sequence>
<dbReference type="Proteomes" id="UP001187192">
    <property type="component" value="Unassembled WGS sequence"/>
</dbReference>
<comment type="caution">
    <text evidence="1">The sequence shown here is derived from an EMBL/GenBank/DDBJ whole genome shotgun (WGS) entry which is preliminary data.</text>
</comment>
<accession>A0AA88E8X8</accession>
<dbReference type="EMBL" id="BTGU01000961">
    <property type="protein sequence ID" value="GMN69885.1"/>
    <property type="molecule type" value="Genomic_DNA"/>
</dbReference>
<keyword evidence="2" id="KW-1185">Reference proteome</keyword>
<dbReference type="AlphaFoldDB" id="A0AA88E8X8"/>
<proteinExistence type="predicted"/>
<protein>
    <submittedName>
        <fullName evidence="1">Uncharacterized protein</fullName>
    </submittedName>
</protein>
<name>A0AA88E8X8_FICCA</name>
<evidence type="ECO:0000313" key="1">
    <source>
        <dbReference type="EMBL" id="GMN69885.1"/>
    </source>
</evidence>